<dbReference type="GO" id="GO:0008623">
    <property type="term" value="C:CHRAC"/>
    <property type="evidence" value="ECO:0007669"/>
    <property type="project" value="TreeGrafter"/>
</dbReference>
<dbReference type="Proteomes" id="UP001152561">
    <property type="component" value="Unassembled WGS sequence"/>
</dbReference>
<protein>
    <recommendedName>
        <fullName evidence="4">Transcription factor CBF/NF-Y/archaeal histone domain-containing protein</fullName>
    </recommendedName>
</protein>
<dbReference type="InterPro" id="IPR051377">
    <property type="entry name" value="DNA_Pol-Epsilon_Subunit"/>
</dbReference>
<dbReference type="GO" id="GO:0006272">
    <property type="term" value="P:leading strand elongation"/>
    <property type="evidence" value="ECO:0007669"/>
    <property type="project" value="TreeGrafter"/>
</dbReference>
<evidence type="ECO:0000256" key="1">
    <source>
        <dbReference type="ARBA" id="ARBA00004123"/>
    </source>
</evidence>
<accession>A0A9Q1REF2</accession>
<dbReference type="OrthoDB" id="1707486at2759"/>
<dbReference type="InterPro" id="IPR009072">
    <property type="entry name" value="Histone-fold"/>
</dbReference>
<proteinExistence type="predicted"/>
<evidence type="ECO:0000256" key="2">
    <source>
        <dbReference type="ARBA" id="ARBA00023242"/>
    </source>
</evidence>
<evidence type="ECO:0000313" key="6">
    <source>
        <dbReference type="Proteomes" id="UP001152561"/>
    </source>
</evidence>
<evidence type="ECO:0000313" key="5">
    <source>
        <dbReference type="EMBL" id="KAJ8551996.1"/>
    </source>
</evidence>
<sequence>MAEIEKQKDNNKDKEKVVTASVQIEQEGLPKAIVRRLVKDKLSQLSTDTDISLLRDSLVAFSESARIFIHYLSATANDICKESKRQTINAEDVFKALEEIEFPELIEPLRASLEVFREKNSKRKSASSKSAESNKKAKLKESVENGKGKMKEQEQPSDNENEDAQAGEEINEVEDSAEMKEQEQPSDNENEDAQAGEEINEVEDSADD</sequence>
<dbReference type="AlphaFoldDB" id="A0A9Q1REF2"/>
<evidence type="ECO:0000256" key="3">
    <source>
        <dbReference type="SAM" id="MobiDB-lite"/>
    </source>
</evidence>
<name>A0A9Q1REF2_9SOLA</name>
<feature type="compositionally biased region" description="Acidic residues" evidence="3">
    <location>
        <begin position="155"/>
        <end position="176"/>
    </location>
</feature>
<dbReference type="GO" id="GO:0046982">
    <property type="term" value="F:protein heterodimerization activity"/>
    <property type="evidence" value="ECO:0007669"/>
    <property type="project" value="InterPro"/>
</dbReference>
<comment type="subcellular location">
    <subcellularLocation>
        <location evidence="1">Nucleus</location>
    </subcellularLocation>
</comment>
<feature type="domain" description="Transcription factor CBF/NF-Y/archaeal histone" evidence="4">
    <location>
        <begin position="29"/>
        <end position="97"/>
    </location>
</feature>
<feature type="compositionally biased region" description="Basic and acidic residues" evidence="3">
    <location>
        <begin position="132"/>
        <end position="154"/>
    </location>
</feature>
<keyword evidence="6" id="KW-1185">Reference proteome</keyword>
<reference evidence="6" key="1">
    <citation type="journal article" date="2023" name="Proc. Natl. Acad. Sci. U.S.A.">
        <title>Genomic and structural basis for evolution of tropane alkaloid biosynthesis.</title>
        <authorList>
            <person name="Wanga Y.-J."/>
            <person name="Taina T."/>
            <person name="Yua J.-Y."/>
            <person name="Lia J."/>
            <person name="Xua B."/>
            <person name="Chenc J."/>
            <person name="D'Auriad J.C."/>
            <person name="Huanga J.-P."/>
            <person name="Huanga S.-X."/>
        </authorList>
    </citation>
    <scope>NUCLEOTIDE SEQUENCE [LARGE SCALE GENOMIC DNA]</scope>
    <source>
        <strain evidence="6">cv. KIB-2019</strain>
    </source>
</reference>
<dbReference type="GO" id="GO:0031490">
    <property type="term" value="F:chromatin DNA binding"/>
    <property type="evidence" value="ECO:0007669"/>
    <property type="project" value="TreeGrafter"/>
</dbReference>
<dbReference type="CDD" id="cd22928">
    <property type="entry name" value="HFD_POLE3_DPB4"/>
    <property type="match status" value="1"/>
</dbReference>
<dbReference type="GO" id="GO:0008622">
    <property type="term" value="C:epsilon DNA polymerase complex"/>
    <property type="evidence" value="ECO:0007669"/>
    <property type="project" value="TreeGrafter"/>
</dbReference>
<dbReference type="Gene3D" id="1.10.20.10">
    <property type="entry name" value="Histone, subunit A"/>
    <property type="match status" value="1"/>
</dbReference>
<comment type="caution">
    <text evidence="5">The sequence shown here is derived from an EMBL/GenBank/DDBJ whole genome shotgun (WGS) entry which is preliminary data.</text>
</comment>
<evidence type="ECO:0000259" key="4">
    <source>
        <dbReference type="Pfam" id="PF00808"/>
    </source>
</evidence>
<keyword evidence="2" id="KW-0539">Nucleus</keyword>
<dbReference type="Pfam" id="PF00808">
    <property type="entry name" value="CBFD_NFYB_HMF"/>
    <property type="match status" value="1"/>
</dbReference>
<organism evidence="5 6">
    <name type="scientific">Anisodus acutangulus</name>
    <dbReference type="NCBI Taxonomy" id="402998"/>
    <lineage>
        <taxon>Eukaryota</taxon>
        <taxon>Viridiplantae</taxon>
        <taxon>Streptophyta</taxon>
        <taxon>Embryophyta</taxon>
        <taxon>Tracheophyta</taxon>
        <taxon>Spermatophyta</taxon>
        <taxon>Magnoliopsida</taxon>
        <taxon>eudicotyledons</taxon>
        <taxon>Gunneridae</taxon>
        <taxon>Pentapetalae</taxon>
        <taxon>asterids</taxon>
        <taxon>lamiids</taxon>
        <taxon>Solanales</taxon>
        <taxon>Solanaceae</taxon>
        <taxon>Solanoideae</taxon>
        <taxon>Hyoscyameae</taxon>
        <taxon>Anisodus</taxon>
    </lineage>
</organism>
<dbReference type="PANTHER" id="PTHR46172:SF1">
    <property type="entry name" value="DNA POLYMERASE EPSILON SUBUNIT 3"/>
    <property type="match status" value="1"/>
</dbReference>
<dbReference type="InterPro" id="IPR003958">
    <property type="entry name" value="CBFA_NFYB_domain"/>
</dbReference>
<dbReference type="PANTHER" id="PTHR46172">
    <property type="entry name" value="DNA POLYMERASE EPSILON SUBUNIT 3"/>
    <property type="match status" value="1"/>
</dbReference>
<dbReference type="GO" id="GO:0031507">
    <property type="term" value="P:heterochromatin formation"/>
    <property type="evidence" value="ECO:0007669"/>
    <property type="project" value="TreeGrafter"/>
</dbReference>
<dbReference type="EMBL" id="JAJAGQ010000010">
    <property type="protein sequence ID" value="KAJ8551996.1"/>
    <property type="molecule type" value="Genomic_DNA"/>
</dbReference>
<gene>
    <name evidence="5" type="ORF">K7X08_028439</name>
</gene>
<dbReference type="SUPFAM" id="SSF47113">
    <property type="entry name" value="Histone-fold"/>
    <property type="match status" value="1"/>
</dbReference>
<dbReference type="GO" id="GO:0006974">
    <property type="term" value="P:DNA damage response"/>
    <property type="evidence" value="ECO:0007669"/>
    <property type="project" value="TreeGrafter"/>
</dbReference>
<feature type="compositionally biased region" description="Acidic residues" evidence="3">
    <location>
        <begin position="184"/>
        <end position="208"/>
    </location>
</feature>
<feature type="region of interest" description="Disordered" evidence="3">
    <location>
        <begin position="118"/>
        <end position="208"/>
    </location>
</feature>